<proteinExistence type="predicted"/>
<dbReference type="AlphaFoldDB" id="A0A5C4NDT9"/>
<comment type="caution">
    <text evidence="1">The sequence shown here is derived from an EMBL/GenBank/DDBJ whole genome shotgun (WGS) entry which is preliminary data.</text>
</comment>
<protein>
    <submittedName>
        <fullName evidence="1">Uncharacterized protein</fullName>
    </submittedName>
</protein>
<dbReference type="RefSeq" id="WP_139082642.1">
    <property type="nucleotide sequence ID" value="NZ_VDFV01000028.1"/>
</dbReference>
<keyword evidence="2" id="KW-1185">Reference proteome</keyword>
<gene>
    <name evidence="1" type="ORF">FHG71_15655</name>
</gene>
<reference evidence="1 2" key="1">
    <citation type="submission" date="2019-06" db="EMBL/GenBank/DDBJ databases">
        <authorList>
            <person name="Jiang L."/>
        </authorList>
    </citation>
    <scope>NUCLEOTIDE SEQUENCE [LARGE SCALE GENOMIC DNA]</scope>
    <source>
        <strain evidence="1 2">YIM 48858</strain>
    </source>
</reference>
<accession>A0A5C4NDT9</accession>
<organism evidence="1 2">
    <name type="scientific">Rubellimicrobium roseum</name>
    <dbReference type="NCBI Taxonomy" id="687525"/>
    <lineage>
        <taxon>Bacteria</taxon>
        <taxon>Pseudomonadati</taxon>
        <taxon>Pseudomonadota</taxon>
        <taxon>Alphaproteobacteria</taxon>
        <taxon>Rhodobacterales</taxon>
        <taxon>Roseobacteraceae</taxon>
        <taxon>Rubellimicrobium</taxon>
    </lineage>
</organism>
<name>A0A5C4NDT9_9RHOB</name>
<evidence type="ECO:0000313" key="2">
    <source>
        <dbReference type="Proteomes" id="UP000305709"/>
    </source>
</evidence>
<dbReference type="EMBL" id="VDFV01000028">
    <property type="protein sequence ID" value="TNC67539.1"/>
    <property type="molecule type" value="Genomic_DNA"/>
</dbReference>
<dbReference type="Proteomes" id="UP000305709">
    <property type="component" value="Unassembled WGS sequence"/>
</dbReference>
<sequence length="61" mass="6779">MGQDTRRREAVLAERVQSLDLLREIRAEIDRSTEEIVGGPDPHGPDPVPHREALLLAVPEA</sequence>
<evidence type="ECO:0000313" key="1">
    <source>
        <dbReference type="EMBL" id="TNC67539.1"/>
    </source>
</evidence>